<accession>A0AAW4WY85</accession>
<protein>
    <submittedName>
        <fullName evidence="1">Stage II sporulation protein SpoIID</fullName>
    </submittedName>
</protein>
<evidence type="ECO:0000313" key="2">
    <source>
        <dbReference type="Proteomes" id="UP001197847"/>
    </source>
</evidence>
<comment type="caution">
    <text evidence="1">The sequence shown here is derived from an EMBL/GenBank/DDBJ whole genome shotgun (WGS) entry which is preliminary data.</text>
</comment>
<name>A0AAW4WY85_9FIRM</name>
<sequence length="74" mass="8283">RRTLSSSHLFSSAFVIDKGELKNGVPEWFLLTGAGWGHGVGLCQIGAAVMGERGYTYDEILLHYYKGADIRRFY</sequence>
<reference evidence="1" key="1">
    <citation type="submission" date="2021-10" db="EMBL/GenBank/DDBJ databases">
        <title>Collection of gut derived symbiotic bacterial strains cultured from healthy donors.</title>
        <authorList>
            <person name="Lin H."/>
            <person name="Littmann E."/>
            <person name="Claire K."/>
            <person name="Pamer E."/>
        </authorList>
    </citation>
    <scope>NUCLEOTIDE SEQUENCE</scope>
    <source>
        <strain evidence="1">MSK.22.92</strain>
    </source>
</reference>
<dbReference type="EMBL" id="JAJFBX010000458">
    <property type="protein sequence ID" value="MCC2749025.1"/>
    <property type="molecule type" value="Genomic_DNA"/>
</dbReference>
<organism evidence="1 2">
    <name type="scientific">Agathobacter rectalis</name>
    <dbReference type="NCBI Taxonomy" id="39491"/>
    <lineage>
        <taxon>Bacteria</taxon>
        <taxon>Bacillati</taxon>
        <taxon>Bacillota</taxon>
        <taxon>Clostridia</taxon>
        <taxon>Lachnospirales</taxon>
        <taxon>Lachnospiraceae</taxon>
        <taxon>Agathobacter</taxon>
    </lineage>
</organism>
<proteinExistence type="predicted"/>
<gene>
    <name evidence="1" type="ORF">LK487_18815</name>
</gene>
<feature type="non-terminal residue" evidence="1">
    <location>
        <position position="1"/>
    </location>
</feature>
<dbReference type="Proteomes" id="UP001197847">
    <property type="component" value="Unassembled WGS sequence"/>
</dbReference>
<dbReference type="AlphaFoldDB" id="A0AAW4WY85"/>
<evidence type="ECO:0000313" key="1">
    <source>
        <dbReference type="EMBL" id="MCC2749025.1"/>
    </source>
</evidence>